<evidence type="ECO:0000256" key="3">
    <source>
        <dbReference type="ARBA" id="ARBA00022741"/>
    </source>
</evidence>
<evidence type="ECO:0000256" key="4">
    <source>
        <dbReference type="ARBA" id="ARBA00022840"/>
    </source>
</evidence>
<dbReference type="HOGENOM" id="CLU_000604_1_22_6"/>
<organism evidence="7">
    <name type="scientific">Erwinia billingiae (strain Eb661)</name>
    <dbReference type="NCBI Taxonomy" id="634500"/>
    <lineage>
        <taxon>Bacteria</taxon>
        <taxon>Pseudomonadati</taxon>
        <taxon>Pseudomonadota</taxon>
        <taxon>Gammaproteobacteria</taxon>
        <taxon>Enterobacterales</taxon>
        <taxon>Erwiniaceae</taxon>
        <taxon>Erwinia</taxon>
    </lineage>
</organism>
<dbReference type="InterPro" id="IPR017871">
    <property type="entry name" value="ABC_transporter-like_CS"/>
</dbReference>
<keyword evidence="4" id="KW-0067">ATP-binding</keyword>
<dbReference type="SUPFAM" id="SSF52540">
    <property type="entry name" value="P-loop containing nucleoside triphosphate hydrolases"/>
    <property type="match status" value="1"/>
</dbReference>
<evidence type="ECO:0000313" key="7">
    <source>
        <dbReference type="Proteomes" id="UP000008793"/>
    </source>
</evidence>
<dbReference type="eggNOG" id="COG1116">
    <property type="taxonomic scope" value="Bacteria"/>
</dbReference>
<accession>D8MTU4</accession>
<reference evidence="6 7" key="1">
    <citation type="journal article" date="2010" name="BMC Genomics">
        <title>Genome comparison of the epiphytic bacteria Erwinia billingiae and E. tasmaniensis with the pear pathogen E. pyrifoliae.</title>
        <authorList>
            <person name="Kube M."/>
            <person name="Migdoll A.M."/>
            <person name="Gehring I."/>
            <person name="Heitmann K."/>
            <person name="Mayer Y."/>
            <person name="Kuhl H."/>
            <person name="Knaust F."/>
            <person name="Geider K."/>
            <person name="Reinhardt R."/>
        </authorList>
    </citation>
    <scope>NUCLEOTIDE SEQUENCE [LARGE SCALE GENOMIC DNA]</scope>
    <source>
        <strain evidence="6 7">Eb661</strain>
    </source>
</reference>
<dbReference type="Gene3D" id="3.40.50.300">
    <property type="entry name" value="P-loop containing nucleotide triphosphate hydrolases"/>
    <property type="match status" value="1"/>
</dbReference>
<dbReference type="Proteomes" id="UP000008793">
    <property type="component" value="Chromosome"/>
</dbReference>
<keyword evidence="3" id="KW-0547">Nucleotide-binding</keyword>
<evidence type="ECO:0000259" key="5">
    <source>
        <dbReference type="PROSITE" id="PS50893"/>
    </source>
</evidence>
<dbReference type="PROSITE" id="PS00211">
    <property type="entry name" value="ABC_TRANSPORTER_1"/>
    <property type="match status" value="1"/>
</dbReference>
<proteinExistence type="inferred from homology"/>
<dbReference type="InterPro" id="IPR027417">
    <property type="entry name" value="P-loop_NTPase"/>
</dbReference>
<dbReference type="InterPro" id="IPR003593">
    <property type="entry name" value="AAA+_ATPase"/>
</dbReference>
<dbReference type="PROSITE" id="PS50893">
    <property type="entry name" value="ABC_TRANSPORTER_2"/>
    <property type="match status" value="1"/>
</dbReference>
<protein>
    <submittedName>
        <fullName evidence="6">ABC transporter, ATPase component</fullName>
    </submittedName>
</protein>
<dbReference type="AlphaFoldDB" id="D8MTU4"/>
<dbReference type="RefSeq" id="WP_013202737.1">
    <property type="nucleotide sequence ID" value="NC_014306.1"/>
</dbReference>
<dbReference type="GeneID" id="90512703"/>
<dbReference type="SMART" id="SM00382">
    <property type="entry name" value="AAA"/>
    <property type="match status" value="1"/>
</dbReference>
<feature type="domain" description="ABC transporter" evidence="5">
    <location>
        <begin position="15"/>
        <end position="236"/>
    </location>
</feature>
<evidence type="ECO:0000256" key="2">
    <source>
        <dbReference type="ARBA" id="ARBA00022448"/>
    </source>
</evidence>
<sequence>MNSHDIARGVIPPGIQVRDLTLRYGARTVFEQLNIDIRGGQFAAMLGASGVGKTSLLKIIAGLAQPTAGTVTGSDGLPVPGRVAYMGQKDLLYPWLTVRENISLASRLRGEKPDREWADELTDRVGLSGYGDSLPAALSGGMRQRAALARTLYQRQPMVLMDEPFSALDAITRTSIQTLASMLLTGHTVLLITHDPLEACRLSHQLLVLSAAGIDDSHQIAGLPPRAPDDRHLLQSQGELLQQLTRAAG</sequence>
<gene>
    <name evidence="6" type="ordered locus">EbC_27200</name>
</gene>
<name>D8MTU4_ERWBE</name>
<dbReference type="EMBL" id="FP236843">
    <property type="protein sequence ID" value="CAX60251.1"/>
    <property type="molecule type" value="Genomic_DNA"/>
</dbReference>
<keyword evidence="7" id="KW-1185">Reference proteome</keyword>
<dbReference type="GO" id="GO:0005524">
    <property type="term" value="F:ATP binding"/>
    <property type="evidence" value="ECO:0007669"/>
    <property type="project" value="UniProtKB-KW"/>
</dbReference>
<dbReference type="InterPro" id="IPR050166">
    <property type="entry name" value="ABC_transporter_ATP-bind"/>
</dbReference>
<evidence type="ECO:0000256" key="1">
    <source>
        <dbReference type="ARBA" id="ARBA00006526"/>
    </source>
</evidence>
<comment type="similarity">
    <text evidence="1">Belongs to the ABC transporter superfamily. Drug exporter-2 (TC 3.A.1.117) family.</text>
</comment>
<dbReference type="PANTHER" id="PTHR42788:SF13">
    <property type="entry name" value="ALIPHATIC SULFONATES IMPORT ATP-BINDING PROTEIN SSUB"/>
    <property type="match status" value="1"/>
</dbReference>
<dbReference type="GO" id="GO:0016887">
    <property type="term" value="F:ATP hydrolysis activity"/>
    <property type="evidence" value="ECO:0007669"/>
    <property type="project" value="InterPro"/>
</dbReference>
<keyword evidence="2" id="KW-0813">Transport</keyword>
<dbReference type="InterPro" id="IPR003439">
    <property type="entry name" value="ABC_transporter-like_ATP-bd"/>
</dbReference>
<dbReference type="KEGG" id="ebi:EbC_27200"/>
<dbReference type="Pfam" id="PF00005">
    <property type="entry name" value="ABC_tran"/>
    <property type="match status" value="1"/>
</dbReference>
<dbReference type="PANTHER" id="PTHR42788">
    <property type="entry name" value="TAURINE IMPORT ATP-BINDING PROTEIN-RELATED"/>
    <property type="match status" value="1"/>
</dbReference>
<dbReference type="STRING" id="634500.EbC_27200"/>
<evidence type="ECO:0000313" key="6">
    <source>
        <dbReference type="EMBL" id="CAX60251.1"/>
    </source>
</evidence>